<evidence type="ECO:0000256" key="1">
    <source>
        <dbReference type="SAM" id="SignalP"/>
    </source>
</evidence>
<dbReference type="EMBL" id="CP003359">
    <property type="protein sequence ID" value="AGB41426.1"/>
    <property type="molecule type" value="Genomic_DNA"/>
</dbReference>
<reference evidence="3" key="1">
    <citation type="submission" date="2012-02" db="EMBL/GenBank/DDBJ databases">
        <title>The complete genome of Halobacteroides halobius DSM 5150.</title>
        <authorList>
            <person name="Lucas S."/>
            <person name="Copeland A."/>
            <person name="Lapidus A."/>
            <person name="Glavina del Rio T."/>
            <person name="Dalin E."/>
            <person name="Tice H."/>
            <person name="Bruce D."/>
            <person name="Goodwin L."/>
            <person name="Pitluck S."/>
            <person name="Peters L."/>
            <person name="Mikhailova N."/>
            <person name="Gu W."/>
            <person name="Kyrpides N."/>
            <person name="Mavromatis K."/>
            <person name="Ivanova N."/>
            <person name="Brettin T."/>
            <person name="Detter J.C."/>
            <person name="Han C."/>
            <person name="Larimer F."/>
            <person name="Land M."/>
            <person name="Hauser L."/>
            <person name="Markowitz V."/>
            <person name="Cheng J.-F."/>
            <person name="Hugenholtz P."/>
            <person name="Woyke T."/>
            <person name="Wu D."/>
            <person name="Tindall B."/>
            <person name="Pomrenke H."/>
            <person name="Brambilla E."/>
            <person name="Klenk H.-P."/>
            <person name="Eisen J.A."/>
        </authorList>
    </citation>
    <scope>NUCLEOTIDE SEQUENCE [LARGE SCALE GENOMIC DNA]</scope>
    <source>
        <strain evidence="3">ATCC 35273 / DSM 5150 / MD-1</strain>
    </source>
</reference>
<sequence length="135" mass="15780">MFSRRLNWKFIILLILVFFLVGCSDSNNATENGGIEGYIYRDLNEDNYIDYIVSGERRNDASLVPVFAKIKARDYSYEPTLTYSNQIGYFKISRLKEGDYEVQISIPVEGDYYPDYIETKIHVNKDKITKINYSD</sequence>
<dbReference type="AlphaFoldDB" id="L0K8T9"/>
<evidence type="ECO:0000313" key="2">
    <source>
        <dbReference type="EMBL" id="AGB41426.1"/>
    </source>
</evidence>
<organism evidence="2 3">
    <name type="scientific">Halobacteroides halobius (strain ATCC 35273 / DSM 5150 / MD-1)</name>
    <dbReference type="NCBI Taxonomy" id="748449"/>
    <lineage>
        <taxon>Bacteria</taxon>
        <taxon>Bacillati</taxon>
        <taxon>Bacillota</taxon>
        <taxon>Clostridia</taxon>
        <taxon>Halanaerobiales</taxon>
        <taxon>Halobacteroidaceae</taxon>
        <taxon>Halobacteroides</taxon>
    </lineage>
</organism>
<dbReference type="HOGENOM" id="CLU_1882851_0_0_9"/>
<dbReference type="SUPFAM" id="SSF117074">
    <property type="entry name" value="Hypothetical protein PA1324"/>
    <property type="match status" value="1"/>
</dbReference>
<gene>
    <name evidence="2" type="ordered locus">Halha_1484</name>
</gene>
<dbReference type="PROSITE" id="PS51257">
    <property type="entry name" value="PROKAR_LIPOPROTEIN"/>
    <property type="match status" value="1"/>
</dbReference>
<feature type="signal peptide" evidence="1">
    <location>
        <begin position="1"/>
        <end position="29"/>
    </location>
</feature>
<proteinExistence type="predicted"/>
<feature type="chain" id="PRO_5039461888" description="SD-repeat containing protein B domain-containing protein" evidence="1">
    <location>
        <begin position="30"/>
        <end position="135"/>
    </location>
</feature>
<keyword evidence="1" id="KW-0732">Signal</keyword>
<name>L0K8T9_HALHC</name>
<dbReference type="STRING" id="748449.Halha_1484"/>
<dbReference type="RefSeq" id="WP_015327147.1">
    <property type="nucleotide sequence ID" value="NC_019978.1"/>
</dbReference>
<protein>
    <recommendedName>
        <fullName evidence="4">SD-repeat containing protein B domain-containing protein</fullName>
    </recommendedName>
</protein>
<dbReference type="KEGG" id="hhl:Halha_1484"/>
<evidence type="ECO:0008006" key="4">
    <source>
        <dbReference type="Google" id="ProtNLM"/>
    </source>
</evidence>
<accession>L0K8T9</accession>
<keyword evidence="3" id="KW-1185">Reference proteome</keyword>
<evidence type="ECO:0000313" key="3">
    <source>
        <dbReference type="Proteomes" id="UP000010880"/>
    </source>
</evidence>
<dbReference type="Proteomes" id="UP000010880">
    <property type="component" value="Chromosome"/>
</dbReference>